<evidence type="ECO:0000259" key="2">
    <source>
        <dbReference type="Pfam" id="PF00266"/>
    </source>
</evidence>
<dbReference type="Proteomes" id="UP000318081">
    <property type="component" value="Chromosome"/>
</dbReference>
<dbReference type="InterPro" id="IPR015421">
    <property type="entry name" value="PyrdxlP-dep_Trfase_major"/>
</dbReference>
<proteinExistence type="predicted"/>
<dbReference type="PANTHER" id="PTHR43586:SF15">
    <property type="entry name" value="BLR3095 PROTEIN"/>
    <property type="match status" value="1"/>
</dbReference>
<dbReference type="GO" id="GO:0031071">
    <property type="term" value="F:cysteine desulfurase activity"/>
    <property type="evidence" value="ECO:0007669"/>
    <property type="project" value="UniProtKB-EC"/>
</dbReference>
<dbReference type="InterPro" id="IPR015422">
    <property type="entry name" value="PyrdxlP-dep_Trfase_small"/>
</dbReference>
<dbReference type="SUPFAM" id="SSF53383">
    <property type="entry name" value="PLP-dependent transferases"/>
    <property type="match status" value="1"/>
</dbReference>
<keyword evidence="3" id="KW-0808">Transferase</keyword>
<name>A0ABX5XKE5_9BACT</name>
<gene>
    <name evidence="3" type="primary">csd_2</name>
    <name evidence="3" type="ORF">TBK1r_07680</name>
</gene>
<accession>A0ABX5XKE5</accession>
<reference evidence="3 4" key="1">
    <citation type="submission" date="2019-02" db="EMBL/GenBank/DDBJ databases">
        <title>Deep-cultivation of Planctomycetes and their phenomic and genomic characterization uncovers novel biology.</title>
        <authorList>
            <person name="Wiegand S."/>
            <person name="Jogler M."/>
            <person name="Boedeker C."/>
            <person name="Pinto D."/>
            <person name="Vollmers J."/>
            <person name="Rivas-Marin E."/>
            <person name="Kohn T."/>
            <person name="Peeters S.H."/>
            <person name="Heuer A."/>
            <person name="Rast P."/>
            <person name="Oberbeckmann S."/>
            <person name="Bunk B."/>
            <person name="Jeske O."/>
            <person name="Meyerdierks A."/>
            <person name="Storesund J.E."/>
            <person name="Kallscheuer N."/>
            <person name="Luecker S."/>
            <person name="Lage O.M."/>
            <person name="Pohl T."/>
            <person name="Merkel B.J."/>
            <person name="Hornburger P."/>
            <person name="Mueller R.-W."/>
            <person name="Bruemmer F."/>
            <person name="Labrenz M."/>
            <person name="Spormann A.M."/>
            <person name="Op den Camp H."/>
            <person name="Overmann J."/>
            <person name="Amann R."/>
            <person name="Jetten M.S.M."/>
            <person name="Mascher T."/>
            <person name="Medema M.H."/>
            <person name="Devos D.P."/>
            <person name="Kaster A.-K."/>
            <person name="Ovreas L."/>
            <person name="Rohde M."/>
            <person name="Galperin M.Y."/>
            <person name="Jogler C."/>
        </authorList>
    </citation>
    <scope>NUCLEOTIDE SEQUENCE [LARGE SCALE GENOMIC DNA]</scope>
    <source>
        <strain evidence="3 4">TBK1r</strain>
    </source>
</reference>
<keyword evidence="4" id="KW-1185">Reference proteome</keyword>
<feature type="domain" description="Aminotransferase class V" evidence="2">
    <location>
        <begin position="34"/>
        <end position="388"/>
    </location>
</feature>
<dbReference type="InterPro" id="IPR015424">
    <property type="entry name" value="PyrdxlP-dep_Trfase"/>
</dbReference>
<evidence type="ECO:0000313" key="3">
    <source>
        <dbReference type="EMBL" id="QDV81846.1"/>
    </source>
</evidence>
<dbReference type="Gene3D" id="3.40.640.10">
    <property type="entry name" value="Type I PLP-dependent aspartate aminotransferase-like (Major domain)"/>
    <property type="match status" value="1"/>
</dbReference>
<dbReference type="PANTHER" id="PTHR43586">
    <property type="entry name" value="CYSTEINE DESULFURASE"/>
    <property type="match status" value="1"/>
</dbReference>
<protein>
    <submittedName>
        <fullName evidence="3">Cysteine desulfurase</fullName>
        <ecNumber evidence="3">2.8.1.7</ecNumber>
    </submittedName>
</protein>
<dbReference type="Gene3D" id="3.90.1150.10">
    <property type="entry name" value="Aspartate Aminotransferase, domain 1"/>
    <property type="match status" value="1"/>
</dbReference>
<dbReference type="Pfam" id="PF00266">
    <property type="entry name" value="Aminotran_5"/>
    <property type="match status" value="1"/>
</dbReference>
<evidence type="ECO:0000256" key="1">
    <source>
        <dbReference type="ARBA" id="ARBA00022898"/>
    </source>
</evidence>
<dbReference type="EMBL" id="CP036432">
    <property type="protein sequence ID" value="QDV81846.1"/>
    <property type="molecule type" value="Genomic_DNA"/>
</dbReference>
<dbReference type="InterPro" id="IPR000192">
    <property type="entry name" value="Aminotrans_V_dom"/>
</dbReference>
<dbReference type="EC" id="2.8.1.7" evidence="3"/>
<keyword evidence="1" id="KW-0663">Pyridoxal phosphate</keyword>
<organism evidence="3 4">
    <name type="scientific">Stieleria magnilauensis</name>
    <dbReference type="NCBI Taxonomy" id="2527963"/>
    <lineage>
        <taxon>Bacteria</taxon>
        <taxon>Pseudomonadati</taxon>
        <taxon>Planctomycetota</taxon>
        <taxon>Planctomycetia</taxon>
        <taxon>Pirellulales</taxon>
        <taxon>Pirellulaceae</taxon>
        <taxon>Stieleria</taxon>
    </lineage>
</organism>
<evidence type="ECO:0000313" key="4">
    <source>
        <dbReference type="Proteomes" id="UP000318081"/>
    </source>
</evidence>
<sequence length="395" mass="43370">MPSTPSPPDFDPQIRSDPWGWWRKKMPITEKWAYLDHAAVGPLSMPAAAALRNYADEAEREGDTVWPTWAGRVETLRHAFAELLHAETDEVCFVPNTSAGINLVAEGFPWQSGDSVVIPDGEFPSNLYPWQNQASRGVEVRIVPRRDGRVEPEDLFEHVDESTRMISLSWVGYASGFRADLEAIIQRAHAQGVLVFLDAIQGLGVFDLDLQKIDVDFLAADGHKWLLGPEGYGVAVIRKRHLERLRCCSVGWNSVRNTFNYAEPKLDLRRTAARFEPGSANMSAAAALGASVAMFNMIRQTHGPNAIGDRVLALATELDDRLRAVGLPTQIPSKRQHRSGIVTFGVPGQDPAAVRNRAIEQGCVVSCRGGGIRAGVHAYNDSSDLERLVDAVAST</sequence>